<feature type="transmembrane region" description="Helical" evidence="1">
    <location>
        <begin position="20"/>
        <end position="42"/>
    </location>
</feature>
<proteinExistence type="predicted"/>
<organism evidence="2 3">
    <name type="scientific">Glossina palpalis gambiensis</name>
    <dbReference type="NCBI Taxonomy" id="67801"/>
    <lineage>
        <taxon>Eukaryota</taxon>
        <taxon>Metazoa</taxon>
        <taxon>Ecdysozoa</taxon>
        <taxon>Arthropoda</taxon>
        <taxon>Hexapoda</taxon>
        <taxon>Insecta</taxon>
        <taxon>Pterygota</taxon>
        <taxon>Neoptera</taxon>
        <taxon>Endopterygota</taxon>
        <taxon>Diptera</taxon>
        <taxon>Brachycera</taxon>
        <taxon>Muscomorpha</taxon>
        <taxon>Hippoboscoidea</taxon>
        <taxon>Glossinidae</taxon>
        <taxon>Glossina</taxon>
    </lineage>
</organism>
<keyword evidence="3" id="KW-1185">Reference proteome</keyword>
<evidence type="ECO:0000256" key="1">
    <source>
        <dbReference type="SAM" id="Phobius"/>
    </source>
</evidence>
<dbReference type="EMBL" id="JXJN01022087">
    <property type="status" value="NOT_ANNOTATED_CDS"/>
    <property type="molecule type" value="Genomic_DNA"/>
</dbReference>
<evidence type="ECO:0000313" key="2">
    <source>
        <dbReference type="EnsemblMetazoa" id="GPPI043236-PA"/>
    </source>
</evidence>
<accession>A0A1B0BX70</accession>
<sequence length="67" mass="7704">MHSLLSCTSMRIQSDISLLFTSPLTTTATTTILSLLHLLLLFHRKEHYTLGEFLWDTQNAHINIYIS</sequence>
<keyword evidence="1" id="KW-0472">Membrane</keyword>
<dbReference type="Proteomes" id="UP000092460">
    <property type="component" value="Unassembled WGS sequence"/>
</dbReference>
<reference evidence="3" key="1">
    <citation type="submission" date="2015-01" db="EMBL/GenBank/DDBJ databases">
        <authorList>
            <person name="Aksoy S."/>
            <person name="Warren W."/>
            <person name="Wilson R.K."/>
        </authorList>
    </citation>
    <scope>NUCLEOTIDE SEQUENCE [LARGE SCALE GENOMIC DNA]</scope>
    <source>
        <strain evidence="3">IAEA</strain>
    </source>
</reference>
<dbReference type="VEuPathDB" id="VectorBase:GPPI043236"/>
<keyword evidence="1" id="KW-0812">Transmembrane</keyword>
<name>A0A1B0BX70_9MUSC</name>
<dbReference type="EnsemblMetazoa" id="GPPI043236-RA">
    <property type="protein sequence ID" value="GPPI043236-PA"/>
    <property type="gene ID" value="GPPI043236"/>
</dbReference>
<protein>
    <submittedName>
        <fullName evidence="2">Uncharacterized protein</fullName>
    </submittedName>
</protein>
<keyword evidence="1" id="KW-1133">Transmembrane helix</keyword>
<reference evidence="2" key="2">
    <citation type="submission" date="2020-05" db="UniProtKB">
        <authorList>
            <consortium name="EnsemblMetazoa"/>
        </authorList>
    </citation>
    <scope>IDENTIFICATION</scope>
    <source>
        <strain evidence="2">IAEA</strain>
    </source>
</reference>
<dbReference type="AlphaFoldDB" id="A0A1B0BX70"/>
<evidence type="ECO:0000313" key="3">
    <source>
        <dbReference type="Proteomes" id="UP000092460"/>
    </source>
</evidence>